<protein>
    <recommendedName>
        <fullName evidence="2">BBC1/AIM3 cysteine proteinase-fold domain-containing protein</fullName>
    </recommendedName>
</protein>
<feature type="compositionally biased region" description="Polar residues" evidence="1">
    <location>
        <begin position="191"/>
        <end position="200"/>
    </location>
</feature>
<dbReference type="STRING" id="742152.A0A2H3JLB7"/>
<name>A0A2H3JLB7_WOLCO</name>
<dbReference type="InterPro" id="IPR057402">
    <property type="entry name" value="AIM3_BBC1_C"/>
</dbReference>
<keyword evidence="4" id="KW-1185">Reference proteome</keyword>
<dbReference type="AlphaFoldDB" id="A0A2H3JLB7"/>
<proteinExistence type="predicted"/>
<gene>
    <name evidence="3" type="ORF">WOLCODRAFT_138149</name>
</gene>
<evidence type="ECO:0000313" key="3">
    <source>
        <dbReference type="EMBL" id="PCH42990.1"/>
    </source>
</evidence>
<organism evidence="3 4">
    <name type="scientific">Wolfiporia cocos (strain MD-104)</name>
    <name type="common">Brown rot fungus</name>
    <dbReference type="NCBI Taxonomy" id="742152"/>
    <lineage>
        <taxon>Eukaryota</taxon>
        <taxon>Fungi</taxon>
        <taxon>Dikarya</taxon>
        <taxon>Basidiomycota</taxon>
        <taxon>Agaricomycotina</taxon>
        <taxon>Agaricomycetes</taxon>
        <taxon>Polyporales</taxon>
        <taxon>Phaeolaceae</taxon>
        <taxon>Wolfiporia</taxon>
    </lineage>
</organism>
<evidence type="ECO:0000313" key="4">
    <source>
        <dbReference type="Proteomes" id="UP000218811"/>
    </source>
</evidence>
<feature type="region of interest" description="Disordered" evidence="1">
    <location>
        <begin position="1"/>
        <end position="43"/>
    </location>
</feature>
<feature type="compositionally biased region" description="Low complexity" evidence="1">
    <location>
        <begin position="176"/>
        <end position="189"/>
    </location>
</feature>
<feature type="region of interest" description="Disordered" evidence="1">
    <location>
        <begin position="176"/>
        <end position="214"/>
    </location>
</feature>
<feature type="compositionally biased region" description="Low complexity" evidence="1">
    <location>
        <begin position="73"/>
        <end position="86"/>
    </location>
</feature>
<dbReference type="Proteomes" id="UP000218811">
    <property type="component" value="Unassembled WGS sequence"/>
</dbReference>
<feature type="compositionally biased region" description="Basic and acidic residues" evidence="1">
    <location>
        <begin position="94"/>
        <end position="118"/>
    </location>
</feature>
<feature type="compositionally biased region" description="Polar residues" evidence="1">
    <location>
        <begin position="119"/>
        <end position="130"/>
    </location>
</feature>
<dbReference type="OrthoDB" id="3357271at2759"/>
<sequence length="521" mass="55797">MLSDIKQRATHARDYSAHKFASVKDHMKSQRDRKSPPPSSASVRLKSAFILSSFRAHSAIVRSQAGTPENSMSSPSLPASGAPPAAFKQAARQEGGKESDTETDRIDRANLSQEDKKLSPQSSHRAVQTTAKEKPSPPPVPANRTPPSISPTPALRAGSPIPAVAPAPIAVPAAPTVPSAVSSPMSMGSRPAQQTPASSSVDDEPFDMSYPPPATHGSSALDLAHYFAPSTTWDSAWYAEPGALQPPPLRGNTEMRSAGAMMRRGQKKTVCACVLFADLSMCWWSVSFQTGHATDPNDASSVHRAAEYLPRPRALDRAALLKAHETYGEIIAAYAESHEDTGQYCARGECWDLAHQALEHVARLDGVPKPVPSTSRTHGHLIFCGMATGKGFPQYGWWRGGDDRVRRGDIVEWRSVVINTSVGKNTHTQRLGDPDHTAIVVSDAVPSVAVADGQSVLPADLGALEVVEQSVVTGSTPHRSTYLLGGMEEGEIWIYRPVSMEAYIGCLLDTKKPDGVNALTL</sequence>
<feature type="domain" description="BBC1/AIM3 cysteine proteinase-fold" evidence="2">
    <location>
        <begin position="307"/>
        <end position="506"/>
    </location>
</feature>
<evidence type="ECO:0000259" key="2">
    <source>
        <dbReference type="Pfam" id="PF25459"/>
    </source>
</evidence>
<dbReference type="EMBL" id="KB468135">
    <property type="protein sequence ID" value="PCH42990.1"/>
    <property type="molecule type" value="Genomic_DNA"/>
</dbReference>
<accession>A0A2H3JLB7</accession>
<evidence type="ECO:0000256" key="1">
    <source>
        <dbReference type="SAM" id="MobiDB-lite"/>
    </source>
</evidence>
<feature type="region of interest" description="Disordered" evidence="1">
    <location>
        <begin position="61"/>
        <end position="157"/>
    </location>
</feature>
<feature type="compositionally biased region" description="Basic and acidic residues" evidence="1">
    <location>
        <begin position="1"/>
        <end position="35"/>
    </location>
</feature>
<dbReference type="Pfam" id="PF25459">
    <property type="entry name" value="AIM3_BBC1_C"/>
    <property type="match status" value="1"/>
</dbReference>
<reference evidence="3 4" key="1">
    <citation type="journal article" date="2012" name="Science">
        <title>The Paleozoic origin of enzymatic lignin decomposition reconstructed from 31 fungal genomes.</title>
        <authorList>
            <person name="Floudas D."/>
            <person name="Binder M."/>
            <person name="Riley R."/>
            <person name="Barry K."/>
            <person name="Blanchette R.A."/>
            <person name="Henrissat B."/>
            <person name="Martinez A.T."/>
            <person name="Otillar R."/>
            <person name="Spatafora J.W."/>
            <person name="Yadav J.S."/>
            <person name="Aerts A."/>
            <person name="Benoit I."/>
            <person name="Boyd A."/>
            <person name="Carlson A."/>
            <person name="Copeland A."/>
            <person name="Coutinho P.M."/>
            <person name="de Vries R.P."/>
            <person name="Ferreira P."/>
            <person name="Findley K."/>
            <person name="Foster B."/>
            <person name="Gaskell J."/>
            <person name="Glotzer D."/>
            <person name="Gorecki P."/>
            <person name="Heitman J."/>
            <person name="Hesse C."/>
            <person name="Hori C."/>
            <person name="Igarashi K."/>
            <person name="Jurgens J.A."/>
            <person name="Kallen N."/>
            <person name="Kersten P."/>
            <person name="Kohler A."/>
            <person name="Kuees U."/>
            <person name="Kumar T.K.A."/>
            <person name="Kuo A."/>
            <person name="LaButti K."/>
            <person name="Larrondo L.F."/>
            <person name="Lindquist E."/>
            <person name="Ling A."/>
            <person name="Lombard V."/>
            <person name="Lucas S."/>
            <person name="Lundell T."/>
            <person name="Martin R."/>
            <person name="McLaughlin D.J."/>
            <person name="Morgenstern I."/>
            <person name="Morin E."/>
            <person name="Murat C."/>
            <person name="Nagy L.G."/>
            <person name="Nolan M."/>
            <person name="Ohm R.A."/>
            <person name="Patyshakuliyeva A."/>
            <person name="Rokas A."/>
            <person name="Ruiz-Duenas F.J."/>
            <person name="Sabat G."/>
            <person name="Salamov A."/>
            <person name="Samejima M."/>
            <person name="Schmutz J."/>
            <person name="Slot J.C."/>
            <person name="St John F."/>
            <person name="Stenlid J."/>
            <person name="Sun H."/>
            <person name="Sun S."/>
            <person name="Syed K."/>
            <person name="Tsang A."/>
            <person name="Wiebenga A."/>
            <person name="Young D."/>
            <person name="Pisabarro A."/>
            <person name="Eastwood D.C."/>
            <person name="Martin F."/>
            <person name="Cullen D."/>
            <person name="Grigoriev I.V."/>
            <person name="Hibbett D.S."/>
        </authorList>
    </citation>
    <scope>NUCLEOTIDE SEQUENCE [LARGE SCALE GENOMIC DNA]</scope>
    <source>
        <strain evidence="3 4">MD-104</strain>
    </source>
</reference>